<dbReference type="InterPro" id="IPR015915">
    <property type="entry name" value="Kelch-typ_b-propeller"/>
</dbReference>
<feature type="region of interest" description="Disordered" evidence="1">
    <location>
        <begin position="1"/>
        <end position="23"/>
    </location>
</feature>
<dbReference type="Gene3D" id="2.120.10.80">
    <property type="entry name" value="Kelch-type beta propeller"/>
    <property type="match status" value="1"/>
</dbReference>
<comment type="caution">
    <text evidence="2">The sequence shown here is derived from an EMBL/GenBank/DDBJ whole genome shotgun (WGS) entry which is preliminary data.</text>
</comment>
<dbReference type="AlphaFoldDB" id="A0A9K3GF46"/>
<dbReference type="InterPro" id="IPR011043">
    <property type="entry name" value="Gal_Oxase/kelch_b-propeller"/>
</dbReference>
<reference evidence="2 3" key="1">
    <citation type="journal article" date="2018" name="PLoS ONE">
        <title>The draft genome of Kipferlia bialata reveals reductive genome evolution in fornicate parasites.</title>
        <authorList>
            <person name="Tanifuji G."/>
            <person name="Takabayashi S."/>
            <person name="Kume K."/>
            <person name="Takagi M."/>
            <person name="Nakayama T."/>
            <person name="Kamikawa R."/>
            <person name="Inagaki Y."/>
            <person name="Hashimoto T."/>
        </authorList>
    </citation>
    <scope>NUCLEOTIDE SEQUENCE [LARGE SCALE GENOMIC DNA]</scope>
    <source>
        <strain evidence="2">NY0173</strain>
    </source>
</reference>
<name>A0A9K3GF46_9EUKA</name>
<dbReference type="Proteomes" id="UP000265618">
    <property type="component" value="Unassembled WGS sequence"/>
</dbReference>
<evidence type="ECO:0000313" key="2">
    <source>
        <dbReference type="EMBL" id="GIQ81674.1"/>
    </source>
</evidence>
<proteinExistence type="predicted"/>
<evidence type="ECO:0000256" key="1">
    <source>
        <dbReference type="SAM" id="MobiDB-lite"/>
    </source>
</evidence>
<sequence length="464" mass="51219">MDGSLSPMLLEVPGAPTPRPVHTDTQTLRRYPLWTSHRLSVGSASLPAILKCPMYALSCNVGEGEVLLVSQGDRNCMTGKFGVDPDTPTPTPHGSEAAIVSLATPHSDTPRQMIRAETLQCPEVLSASLSWASVCCNGRVYAMGCEVPGNTYKDSPFLGHPKQRVMSHNRLIVLELDTREWREVPFPGQERRDEWPPCMHSSGIDMYEMEGLVYVRGTAQDAVDYDHESVISVLDPDTETWTFLPTPPLHPSECVVAGGMVHMLGCPIGVEEENWPDGRCKHIDTVHFTYNPRTGYAEVPKVHGPFYEFGVGTLFAMGPYLLGCHNQTFMGLPEYVLSVYDTVQGEWLKNHGMGGKREGMGGPKVVVPFSRDTILLILQPDGVTNHTYLVRVQPEMMYPATGAWGSSYTASLGLWAEPKAGETENAGAKLYSQASIEHWKAIDEGRNPMEGRDRTPPEGMFENW</sequence>
<keyword evidence="3" id="KW-1185">Reference proteome</keyword>
<organism evidence="2 3">
    <name type="scientific">Kipferlia bialata</name>
    <dbReference type="NCBI Taxonomy" id="797122"/>
    <lineage>
        <taxon>Eukaryota</taxon>
        <taxon>Metamonada</taxon>
        <taxon>Carpediemonas-like organisms</taxon>
        <taxon>Kipferlia</taxon>
    </lineage>
</organism>
<dbReference type="EMBL" id="BDIP01000461">
    <property type="protein sequence ID" value="GIQ81674.1"/>
    <property type="molecule type" value="Genomic_DNA"/>
</dbReference>
<evidence type="ECO:0000313" key="3">
    <source>
        <dbReference type="Proteomes" id="UP000265618"/>
    </source>
</evidence>
<gene>
    <name evidence="2" type="ORF">KIPB_002667</name>
</gene>
<protein>
    <submittedName>
        <fullName evidence="2">Uncharacterized protein</fullName>
    </submittedName>
</protein>
<accession>A0A9K3GF46</accession>
<dbReference type="SUPFAM" id="SSF50965">
    <property type="entry name" value="Galactose oxidase, central domain"/>
    <property type="match status" value="1"/>
</dbReference>